<evidence type="ECO:0000259" key="2">
    <source>
        <dbReference type="Pfam" id="PF20469"/>
    </source>
</evidence>
<keyword evidence="3" id="KW-0614">Plasmid</keyword>
<organism evidence="3 4">
    <name type="scientific">Escherichia coli O1:K1 / APEC</name>
    <dbReference type="NCBI Taxonomy" id="405955"/>
    <lineage>
        <taxon>Bacteria</taxon>
        <taxon>Pseudomonadati</taxon>
        <taxon>Pseudomonadota</taxon>
        <taxon>Gammaproteobacteria</taxon>
        <taxon>Enterobacterales</taxon>
        <taxon>Enterobacteriaceae</taxon>
        <taxon>Escherichia</taxon>
    </lineage>
</organism>
<dbReference type="AlphaFoldDB" id="A0A0H2XKZ1"/>
<dbReference type="Pfam" id="PF13175">
    <property type="entry name" value="AAA_15"/>
    <property type="match status" value="1"/>
</dbReference>
<feature type="domain" description="Endonuclease GajA/Old nuclease/RecF-like AAA" evidence="1">
    <location>
        <begin position="4"/>
        <end position="54"/>
    </location>
</feature>
<dbReference type="Gene3D" id="3.40.50.300">
    <property type="entry name" value="P-loop containing nucleotide triphosphate hydrolases"/>
    <property type="match status" value="1"/>
</dbReference>
<dbReference type="CDD" id="cd01026">
    <property type="entry name" value="TOPRIM_OLD"/>
    <property type="match status" value="1"/>
</dbReference>
<dbReference type="Pfam" id="PF20469">
    <property type="entry name" value="OLD-like_TOPRIM"/>
    <property type="match status" value="1"/>
</dbReference>
<accession>A0A0H2XKZ1</accession>
<dbReference type="InterPro" id="IPR051396">
    <property type="entry name" value="Bact_Antivir_Def_Nuclease"/>
</dbReference>
<dbReference type="RefSeq" id="WP_001128474.1">
    <property type="nucleotide sequence ID" value="NC_009837.1"/>
</dbReference>
<evidence type="ECO:0000259" key="1">
    <source>
        <dbReference type="Pfam" id="PF13175"/>
    </source>
</evidence>
<feature type="domain" description="OLD protein-like TOPRIM" evidence="2">
    <location>
        <begin position="363"/>
        <end position="426"/>
    </location>
</feature>
<dbReference type="PANTHER" id="PTHR43581:SF4">
    <property type="entry name" value="ATP_GTP PHOSPHATASE"/>
    <property type="match status" value="1"/>
</dbReference>
<dbReference type="Proteomes" id="UP000008216">
    <property type="component" value="Plasmid pAPEC-O1-ColBM"/>
</dbReference>
<reference evidence="3 4" key="1">
    <citation type="journal article" date="2006" name="J. Bacteriol.">
        <title>Complete DNA sequence of a ColBM plasmid from avian pathogenic Escherichia coli suggests that it evolved from closely related ColV virulence plasmids.</title>
        <authorList>
            <person name="Johnson T.J."/>
            <person name="Johnson S.J."/>
            <person name="Nolan L.K."/>
        </authorList>
    </citation>
    <scope>NUCLEOTIDE SEQUENCE [LARGE SCALE GENOMIC DNA]</scope>
    <source>
        <strain evidence="3">APEC O1</strain>
        <plasmid evidence="4">pAPEC-O1-ColBM</plasmid>
    </source>
</reference>
<name>A0A0H2XKZ1_ECOK1</name>
<dbReference type="PANTHER" id="PTHR43581">
    <property type="entry name" value="ATP/GTP PHOSPHATASE"/>
    <property type="match status" value="1"/>
</dbReference>
<dbReference type="HOGENOM" id="CLU_035131_0_0_6"/>
<sequence length="521" mass="59480">MPLITRLMLQNFKKFPELDLRFSNDRNILVGDNESGKSTILLALDLVLSDSRHRVEALGVESLLSQSAVRHFQEGERRADQLPVLTADVFLSNGGEPDLNGRQNLAGIDADGLRMRIAPMMEEYGQDIHHVLQQDPDNFPYEYYSVQFSTFSGGHFAGFRRYLRHLFLDSARIDNEHAAQEYTRTVYSVNVPVADRYRLENSYRQQKMHFCARHLSAINDTLKTYQFGVRSGAKSGLEANLDITEDGISIRHRGKGRQCFIKTEFALQRHQQQGGEIHALLLEEPENHLSHVSMKRLVNQLATERQTQVFIATHSSHISSRLDLRKAILLGATRPVLMNELSAETAAFFMKAPDNNVLEFALARRVLLVEGDAEFILIEAFYHRLYGRAPEDDGVHIIAIGGTSFRRYLELARLLENRVAALRDNDGNYQQNCDERYADVLCSRSRVFADHDNSRSTFEICLYQDNADLCDALFRGTRRTLTVQDYMLANKAEAAFQLLQLHAEKLTVPDYIQEALAWIRE</sequence>
<geneLocation type="plasmid" evidence="3 4">
    <name>pAPEC-O1-ColBM</name>
</geneLocation>
<gene>
    <name evidence="3" type="ORF">APECO1_O1CoBM79</name>
</gene>
<dbReference type="InterPro" id="IPR027417">
    <property type="entry name" value="P-loop_NTPase"/>
</dbReference>
<evidence type="ECO:0000313" key="4">
    <source>
        <dbReference type="Proteomes" id="UP000008216"/>
    </source>
</evidence>
<dbReference type="InterPro" id="IPR034139">
    <property type="entry name" value="TOPRIM_OLD"/>
</dbReference>
<keyword evidence="4" id="KW-1185">Reference proteome</keyword>
<protein>
    <submittedName>
        <fullName evidence="3">Uncharacterized protein</fullName>
    </submittedName>
</protein>
<dbReference type="EMBL" id="DQ381420">
    <property type="protein sequence ID" value="ABD51649.1"/>
    <property type="molecule type" value="Genomic_DNA"/>
</dbReference>
<dbReference type="InterPro" id="IPR041685">
    <property type="entry name" value="AAA_GajA/Old/RecF-like"/>
</dbReference>
<dbReference type="SUPFAM" id="SSF52540">
    <property type="entry name" value="P-loop containing nucleoside triphosphate hydrolases"/>
    <property type="match status" value="1"/>
</dbReference>
<evidence type="ECO:0000313" key="3">
    <source>
        <dbReference type="EMBL" id="ABD51649.1"/>
    </source>
</evidence>
<proteinExistence type="predicted"/>
<dbReference type="KEGG" id="ecv:APECO1_O1CoBM79"/>